<reference evidence="1" key="1">
    <citation type="journal article" date="2020" name="Stud. Mycol.">
        <title>101 Dothideomycetes genomes: a test case for predicting lifestyles and emergence of pathogens.</title>
        <authorList>
            <person name="Haridas S."/>
            <person name="Albert R."/>
            <person name="Binder M."/>
            <person name="Bloem J."/>
            <person name="Labutti K."/>
            <person name="Salamov A."/>
            <person name="Andreopoulos B."/>
            <person name="Baker S."/>
            <person name="Barry K."/>
            <person name="Bills G."/>
            <person name="Bluhm B."/>
            <person name="Cannon C."/>
            <person name="Castanera R."/>
            <person name="Culley D."/>
            <person name="Daum C."/>
            <person name="Ezra D."/>
            <person name="Gonzalez J."/>
            <person name="Henrissat B."/>
            <person name="Kuo A."/>
            <person name="Liang C."/>
            <person name="Lipzen A."/>
            <person name="Lutzoni F."/>
            <person name="Magnuson J."/>
            <person name="Mondo S."/>
            <person name="Nolan M."/>
            <person name="Ohm R."/>
            <person name="Pangilinan J."/>
            <person name="Park H.-J."/>
            <person name="Ramirez L."/>
            <person name="Alfaro M."/>
            <person name="Sun H."/>
            <person name="Tritt A."/>
            <person name="Yoshinaga Y."/>
            <person name="Zwiers L.-H."/>
            <person name="Turgeon B."/>
            <person name="Goodwin S."/>
            <person name="Spatafora J."/>
            <person name="Crous P."/>
            <person name="Grigoriev I."/>
        </authorList>
    </citation>
    <scope>NUCLEOTIDE SEQUENCE</scope>
    <source>
        <strain evidence="1">CBS 109.77</strain>
    </source>
</reference>
<dbReference type="InterPro" id="IPR032675">
    <property type="entry name" value="LRR_dom_sf"/>
</dbReference>
<sequence length="447" mass="51409">MLFDQLPLEIISFIVGQLEELDVGEKPHSQFWETPKDTLVHLRTNLYDQADYMNWLLFTNGSRNNICNARLVCRAFYNGSFKSFGKLLGDRRIRITKTGIHDLDCIGNAIYLNPYIQTLTFGTAGFLDSNHANVQDCLQKLNPSDSSRLLSAYRICSEWQRRTNKNQLRIILRAMLQVFPNLQRLRIVHQDVPVNHLGVWLHHESDRRLVDSVQEEIGSLYSNELAKECFEHLFIALHYAKIRIRDFRVSCGKVNNIHLRSLINYYLPSLTDLRTFRIPVAGMHLLPKPNATQTTITKMLIGAPHLEDLSLIVNHGLLRDYPHNVTDIELHNSIEFSTHVFATLSNHMKLRRVAFTKGWAFHEDALIAFIHRHSSSLRCVVLEYPYLVTGCWKSALHRISKMEELDLEFLGVRWPLQRNGDDGKALGEGTPVFKFPVDLDVSCLAAL</sequence>
<dbReference type="AlphaFoldDB" id="A0A6A6WYI6"/>
<protein>
    <submittedName>
        <fullName evidence="1">Uncharacterized protein</fullName>
    </submittedName>
</protein>
<evidence type="ECO:0000313" key="1">
    <source>
        <dbReference type="EMBL" id="KAF2789142.1"/>
    </source>
</evidence>
<name>A0A6A6WYI6_9PLEO</name>
<keyword evidence="2" id="KW-1185">Reference proteome</keyword>
<dbReference type="OrthoDB" id="3775192at2759"/>
<evidence type="ECO:0000313" key="2">
    <source>
        <dbReference type="Proteomes" id="UP000799757"/>
    </source>
</evidence>
<dbReference type="EMBL" id="MU002159">
    <property type="protein sequence ID" value="KAF2789142.1"/>
    <property type="molecule type" value="Genomic_DNA"/>
</dbReference>
<proteinExistence type="predicted"/>
<accession>A0A6A6WYI6</accession>
<dbReference type="Proteomes" id="UP000799757">
    <property type="component" value="Unassembled WGS sequence"/>
</dbReference>
<organism evidence="1 2">
    <name type="scientific">Melanomma pulvis-pyrius CBS 109.77</name>
    <dbReference type="NCBI Taxonomy" id="1314802"/>
    <lineage>
        <taxon>Eukaryota</taxon>
        <taxon>Fungi</taxon>
        <taxon>Dikarya</taxon>
        <taxon>Ascomycota</taxon>
        <taxon>Pezizomycotina</taxon>
        <taxon>Dothideomycetes</taxon>
        <taxon>Pleosporomycetidae</taxon>
        <taxon>Pleosporales</taxon>
        <taxon>Melanommataceae</taxon>
        <taxon>Melanomma</taxon>
    </lineage>
</organism>
<dbReference type="Gene3D" id="3.80.10.10">
    <property type="entry name" value="Ribonuclease Inhibitor"/>
    <property type="match status" value="1"/>
</dbReference>
<gene>
    <name evidence="1" type="ORF">K505DRAFT_98261</name>
</gene>